<dbReference type="EMBL" id="BARS01054484">
    <property type="protein sequence ID" value="GAG49171.1"/>
    <property type="molecule type" value="Genomic_DNA"/>
</dbReference>
<sequence length="64" mass="6944">MNESQLAESLAASGPAGAAIVFLGLVIRAWVARLEKQIDGLAESVHRLRNTIQERELKTQTAIT</sequence>
<evidence type="ECO:0000256" key="1">
    <source>
        <dbReference type="SAM" id="Phobius"/>
    </source>
</evidence>
<accession>X0ZLN7</accession>
<organism evidence="2">
    <name type="scientific">marine sediment metagenome</name>
    <dbReference type="NCBI Taxonomy" id="412755"/>
    <lineage>
        <taxon>unclassified sequences</taxon>
        <taxon>metagenomes</taxon>
        <taxon>ecological metagenomes</taxon>
    </lineage>
</organism>
<reference evidence="2" key="1">
    <citation type="journal article" date="2014" name="Front. Microbiol.">
        <title>High frequency of phylogenetically diverse reductive dehalogenase-homologous genes in deep subseafloor sedimentary metagenomes.</title>
        <authorList>
            <person name="Kawai M."/>
            <person name="Futagami T."/>
            <person name="Toyoda A."/>
            <person name="Takaki Y."/>
            <person name="Nishi S."/>
            <person name="Hori S."/>
            <person name="Arai W."/>
            <person name="Tsubouchi T."/>
            <person name="Morono Y."/>
            <person name="Uchiyama I."/>
            <person name="Ito T."/>
            <person name="Fujiyama A."/>
            <person name="Inagaki F."/>
            <person name="Takami H."/>
        </authorList>
    </citation>
    <scope>NUCLEOTIDE SEQUENCE</scope>
    <source>
        <strain evidence="2">Expedition CK06-06</strain>
    </source>
</reference>
<comment type="caution">
    <text evidence="2">The sequence shown here is derived from an EMBL/GenBank/DDBJ whole genome shotgun (WGS) entry which is preliminary data.</text>
</comment>
<dbReference type="AlphaFoldDB" id="X0ZLN7"/>
<name>X0ZLN7_9ZZZZ</name>
<gene>
    <name evidence="2" type="ORF">S01H1_80648</name>
</gene>
<feature type="non-terminal residue" evidence="2">
    <location>
        <position position="64"/>
    </location>
</feature>
<keyword evidence="1" id="KW-0812">Transmembrane</keyword>
<feature type="transmembrane region" description="Helical" evidence="1">
    <location>
        <begin position="12"/>
        <end position="31"/>
    </location>
</feature>
<evidence type="ECO:0000313" key="2">
    <source>
        <dbReference type="EMBL" id="GAG49171.1"/>
    </source>
</evidence>
<keyword evidence="1" id="KW-1133">Transmembrane helix</keyword>
<protein>
    <submittedName>
        <fullName evidence="2">Uncharacterized protein</fullName>
    </submittedName>
</protein>
<keyword evidence="1" id="KW-0472">Membrane</keyword>
<proteinExistence type="predicted"/>